<feature type="region of interest" description="Disordered" evidence="1">
    <location>
        <begin position="193"/>
        <end position="235"/>
    </location>
</feature>
<sequence length="300" mass="34452">MSLPFHQQIDVLIPPNPSPAFQDDLPSSKFPGGSGMNYFHALHHDRAYLLNSLQHENLKATDLLRRRTILEENLAKGNFIFSKRKMRSQVGWLTSRIQETGFQEKAILAQLGRVTYQIQRRERQIQVENEIRQIEVQVQDPSDNNEPVNQTPQLYLNPALPAFEHADFTANQDQHMMPEWEQENGDYDWQQSTHDRLARNSQTEEISPMDQASDSHEESGFCDSSRPALGQRTVSMNDAPSDTCCLQHTHSPRWKVKRLSLPTLPDISQIWHLTADDEGALSTESGPRESNLELREEEET</sequence>
<proteinExistence type="predicted"/>
<dbReference type="AlphaFoldDB" id="A0A194X7N8"/>
<reference evidence="2 3" key="1">
    <citation type="submission" date="2015-10" db="EMBL/GenBank/DDBJ databases">
        <title>Full genome of DAOMC 229536 Phialocephala scopiformis, a fungal endophyte of spruce producing the potent anti-insectan compound rugulosin.</title>
        <authorList>
            <consortium name="DOE Joint Genome Institute"/>
            <person name="Walker A.K."/>
            <person name="Frasz S.L."/>
            <person name="Seifert K.A."/>
            <person name="Miller J.D."/>
            <person name="Mondo S.J."/>
            <person name="Labutti K."/>
            <person name="Lipzen A."/>
            <person name="Dockter R."/>
            <person name="Kennedy M."/>
            <person name="Grigoriev I.V."/>
            <person name="Spatafora J.W."/>
        </authorList>
    </citation>
    <scope>NUCLEOTIDE SEQUENCE [LARGE SCALE GENOMIC DNA]</scope>
    <source>
        <strain evidence="2 3">CBS 120377</strain>
    </source>
</reference>
<keyword evidence="3" id="KW-1185">Reference proteome</keyword>
<accession>A0A194X7N8</accession>
<dbReference type="InParanoid" id="A0A194X7N8"/>
<dbReference type="OrthoDB" id="5226586at2759"/>
<organism evidence="2 3">
    <name type="scientific">Mollisia scopiformis</name>
    <name type="common">Conifer needle endophyte fungus</name>
    <name type="synonym">Phialocephala scopiformis</name>
    <dbReference type="NCBI Taxonomy" id="149040"/>
    <lineage>
        <taxon>Eukaryota</taxon>
        <taxon>Fungi</taxon>
        <taxon>Dikarya</taxon>
        <taxon>Ascomycota</taxon>
        <taxon>Pezizomycotina</taxon>
        <taxon>Leotiomycetes</taxon>
        <taxon>Helotiales</taxon>
        <taxon>Mollisiaceae</taxon>
        <taxon>Mollisia</taxon>
    </lineage>
</organism>
<evidence type="ECO:0000313" key="2">
    <source>
        <dbReference type="EMBL" id="KUJ16181.1"/>
    </source>
</evidence>
<dbReference type="RefSeq" id="XP_018070536.1">
    <property type="nucleotide sequence ID" value="XM_018215045.1"/>
</dbReference>
<gene>
    <name evidence="2" type="ORF">LY89DRAFT_685218</name>
</gene>
<dbReference type="KEGG" id="psco:LY89DRAFT_685218"/>
<feature type="region of interest" description="Disordered" evidence="1">
    <location>
        <begin position="276"/>
        <end position="300"/>
    </location>
</feature>
<dbReference type="GeneID" id="28824771"/>
<protein>
    <submittedName>
        <fullName evidence="2">Uncharacterized protein</fullName>
    </submittedName>
</protein>
<dbReference type="Proteomes" id="UP000070700">
    <property type="component" value="Unassembled WGS sequence"/>
</dbReference>
<evidence type="ECO:0000313" key="3">
    <source>
        <dbReference type="Proteomes" id="UP000070700"/>
    </source>
</evidence>
<evidence type="ECO:0000256" key="1">
    <source>
        <dbReference type="SAM" id="MobiDB-lite"/>
    </source>
</evidence>
<dbReference type="EMBL" id="KQ947416">
    <property type="protein sequence ID" value="KUJ16181.1"/>
    <property type="molecule type" value="Genomic_DNA"/>
</dbReference>
<name>A0A194X7N8_MOLSC</name>